<dbReference type="PANTHER" id="PTHR30055">
    <property type="entry name" value="HTH-TYPE TRANSCRIPTIONAL REGULATOR RUTR"/>
    <property type="match status" value="1"/>
</dbReference>
<feature type="domain" description="HTH tetR-type" evidence="5">
    <location>
        <begin position="8"/>
        <end position="68"/>
    </location>
</feature>
<evidence type="ECO:0000259" key="5">
    <source>
        <dbReference type="PROSITE" id="PS50977"/>
    </source>
</evidence>
<evidence type="ECO:0000256" key="2">
    <source>
        <dbReference type="ARBA" id="ARBA00023125"/>
    </source>
</evidence>
<gene>
    <name evidence="6" type="ORF">ENQ20_15735</name>
</gene>
<accession>A0A7C1FHJ9</accession>
<evidence type="ECO:0000313" key="6">
    <source>
        <dbReference type="EMBL" id="HDX32919.1"/>
    </source>
</evidence>
<protein>
    <submittedName>
        <fullName evidence="6">TetR/AcrR family transcriptional regulator</fullName>
    </submittedName>
</protein>
<proteinExistence type="predicted"/>
<comment type="caution">
    <text evidence="6">The sequence shown here is derived from an EMBL/GenBank/DDBJ whole genome shotgun (WGS) entry which is preliminary data.</text>
</comment>
<keyword evidence="1" id="KW-0805">Transcription regulation</keyword>
<dbReference type="SUPFAM" id="SSF46689">
    <property type="entry name" value="Homeodomain-like"/>
    <property type="match status" value="1"/>
</dbReference>
<dbReference type="EMBL" id="DSMG01000165">
    <property type="protein sequence ID" value="HDX32919.1"/>
    <property type="molecule type" value="Genomic_DNA"/>
</dbReference>
<reference evidence="6" key="1">
    <citation type="journal article" date="2020" name="mSystems">
        <title>Genome- and Community-Level Interaction Insights into Carbon Utilization and Element Cycling Functions of Hydrothermarchaeota in Hydrothermal Sediment.</title>
        <authorList>
            <person name="Zhou Z."/>
            <person name="Liu Y."/>
            <person name="Xu W."/>
            <person name="Pan J."/>
            <person name="Luo Z.H."/>
            <person name="Li M."/>
        </authorList>
    </citation>
    <scope>NUCLEOTIDE SEQUENCE [LARGE SCALE GENOMIC DNA]</scope>
    <source>
        <strain evidence="6">SpSt-289</strain>
    </source>
</reference>
<dbReference type="InterPro" id="IPR050109">
    <property type="entry name" value="HTH-type_TetR-like_transc_reg"/>
</dbReference>
<dbReference type="GO" id="GO:0000976">
    <property type="term" value="F:transcription cis-regulatory region binding"/>
    <property type="evidence" value="ECO:0007669"/>
    <property type="project" value="TreeGrafter"/>
</dbReference>
<dbReference type="PRINTS" id="PR00455">
    <property type="entry name" value="HTHTETR"/>
</dbReference>
<organism evidence="6">
    <name type="scientific">Caldilinea aerophila</name>
    <dbReference type="NCBI Taxonomy" id="133453"/>
    <lineage>
        <taxon>Bacteria</taxon>
        <taxon>Bacillati</taxon>
        <taxon>Chloroflexota</taxon>
        <taxon>Caldilineae</taxon>
        <taxon>Caldilineales</taxon>
        <taxon>Caldilineaceae</taxon>
        <taxon>Caldilinea</taxon>
    </lineage>
</organism>
<evidence type="ECO:0000256" key="3">
    <source>
        <dbReference type="ARBA" id="ARBA00023163"/>
    </source>
</evidence>
<dbReference type="SUPFAM" id="SSF48498">
    <property type="entry name" value="Tetracyclin repressor-like, C-terminal domain"/>
    <property type="match status" value="1"/>
</dbReference>
<feature type="DNA-binding region" description="H-T-H motif" evidence="4">
    <location>
        <begin position="31"/>
        <end position="50"/>
    </location>
</feature>
<dbReference type="GO" id="GO:0003700">
    <property type="term" value="F:DNA-binding transcription factor activity"/>
    <property type="evidence" value="ECO:0007669"/>
    <property type="project" value="TreeGrafter"/>
</dbReference>
<dbReference type="InterPro" id="IPR036271">
    <property type="entry name" value="Tet_transcr_reg_TetR-rel_C_sf"/>
</dbReference>
<dbReference type="InterPro" id="IPR001647">
    <property type="entry name" value="HTH_TetR"/>
</dbReference>
<sequence length="214" mass="24145">MNKIQEARDSTQRVLDVAEELFMDSGYNAVALRDIAEALGIKQASLYYHFPGGKEQLFLAMAERMFERHRQGILAAIGQGRNELRAELRAVAAWFGSQRPLKLMSMLHADLTALSQDTREQLVQKAHAALLQPLRECFVKAQERGEIRAMHPDLLAGCFLWLMDGLNYGETRRGAPPREAMMEEIISLLLDGLLPRPDATRPEPYQRSMPPALC</sequence>
<dbReference type="PROSITE" id="PS50977">
    <property type="entry name" value="HTH_TETR_2"/>
    <property type="match status" value="1"/>
</dbReference>
<name>A0A7C1FHJ9_9CHLR</name>
<dbReference type="Gene3D" id="1.10.357.10">
    <property type="entry name" value="Tetracycline Repressor, domain 2"/>
    <property type="match status" value="1"/>
</dbReference>
<keyword evidence="2 4" id="KW-0238">DNA-binding</keyword>
<dbReference type="Pfam" id="PF00440">
    <property type="entry name" value="TetR_N"/>
    <property type="match status" value="1"/>
</dbReference>
<keyword evidence="3" id="KW-0804">Transcription</keyword>
<evidence type="ECO:0000256" key="1">
    <source>
        <dbReference type="ARBA" id="ARBA00023015"/>
    </source>
</evidence>
<dbReference type="PANTHER" id="PTHR30055:SF234">
    <property type="entry name" value="HTH-TYPE TRANSCRIPTIONAL REGULATOR BETI"/>
    <property type="match status" value="1"/>
</dbReference>
<dbReference type="AlphaFoldDB" id="A0A7C1FHJ9"/>
<dbReference type="Gene3D" id="1.10.10.60">
    <property type="entry name" value="Homeodomain-like"/>
    <property type="match status" value="1"/>
</dbReference>
<dbReference type="InterPro" id="IPR009057">
    <property type="entry name" value="Homeodomain-like_sf"/>
</dbReference>
<evidence type="ECO:0000256" key="4">
    <source>
        <dbReference type="PROSITE-ProRule" id="PRU00335"/>
    </source>
</evidence>